<name>A0ACB9RW13_9MYRT</name>
<proteinExistence type="predicted"/>
<evidence type="ECO:0000313" key="2">
    <source>
        <dbReference type="Proteomes" id="UP001057402"/>
    </source>
</evidence>
<accession>A0ACB9RW13</accession>
<dbReference type="Proteomes" id="UP001057402">
    <property type="component" value="Chromosome 3"/>
</dbReference>
<gene>
    <name evidence="1" type="ORF">MLD38_008977</name>
</gene>
<organism evidence="1 2">
    <name type="scientific">Melastoma candidum</name>
    <dbReference type="NCBI Taxonomy" id="119954"/>
    <lineage>
        <taxon>Eukaryota</taxon>
        <taxon>Viridiplantae</taxon>
        <taxon>Streptophyta</taxon>
        <taxon>Embryophyta</taxon>
        <taxon>Tracheophyta</taxon>
        <taxon>Spermatophyta</taxon>
        <taxon>Magnoliopsida</taxon>
        <taxon>eudicotyledons</taxon>
        <taxon>Gunneridae</taxon>
        <taxon>Pentapetalae</taxon>
        <taxon>rosids</taxon>
        <taxon>malvids</taxon>
        <taxon>Myrtales</taxon>
        <taxon>Melastomataceae</taxon>
        <taxon>Melastomatoideae</taxon>
        <taxon>Melastomateae</taxon>
        <taxon>Melastoma</taxon>
    </lineage>
</organism>
<dbReference type="EMBL" id="CM042882">
    <property type="protein sequence ID" value="KAI4383099.1"/>
    <property type="molecule type" value="Genomic_DNA"/>
</dbReference>
<sequence length="130" mass="15069">MDPCLVDDGSWTDEKHMHFLDFLETSFLHAMFEASGTNEGDYVHLDRKLPDGCDSTWDSRPRIPRRRKAHLSKGMRRPKKSKRSSSMSSHHDPSNDQVVPQLARKWGGEGDYMEEEDHGQKRRKCLAQTQ</sequence>
<comment type="caution">
    <text evidence="1">The sequence shown here is derived from an EMBL/GenBank/DDBJ whole genome shotgun (WGS) entry which is preliminary data.</text>
</comment>
<keyword evidence="2" id="KW-1185">Reference proteome</keyword>
<evidence type="ECO:0000313" key="1">
    <source>
        <dbReference type="EMBL" id="KAI4383099.1"/>
    </source>
</evidence>
<protein>
    <submittedName>
        <fullName evidence="1">Uncharacterized protein</fullName>
    </submittedName>
</protein>
<reference evidence="2" key="1">
    <citation type="journal article" date="2023" name="Front. Plant Sci.">
        <title>Chromosomal-level genome assembly of Melastoma candidum provides insights into trichome evolution.</title>
        <authorList>
            <person name="Zhong Y."/>
            <person name="Wu W."/>
            <person name="Sun C."/>
            <person name="Zou P."/>
            <person name="Liu Y."/>
            <person name="Dai S."/>
            <person name="Zhou R."/>
        </authorList>
    </citation>
    <scope>NUCLEOTIDE SEQUENCE [LARGE SCALE GENOMIC DNA]</scope>
</reference>